<reference evidence="7 8" key="1">
    <citation type="submission" date="2008-07" db="EMBL/GenBank/DDBJ databases">
        <authorList>
            <person name="El-Sayed N."/>
            <person name="Caler E."/>
            <person name="Inman J."/>
            <person name="Amedeo P."/>
            <person name="Hass B."/>
            <person name="Wortman J."/>
        </authorList>
    </citation>
    <scope>NUCLEOTIDE SEQUENCE [LARGE SCALE GENOMIC DNA]</scope>
    <source>
        <strain evidence="8">ATCC 50983 / TXsc</strain>
    </source>
</reference>
<keyword evidence="1" id="KW-0479">Metal-binding</keyword>
<dbReference type="Proteomes" id="UP000007800">
    <property type="component" value="Unassembled WGS sequence"/>
</dbReference>
<dbReference type="Gene3D" id="1.10.10.1070">
    <property type="entry name" value="Zinc finger, BED domain-containing"/>
    <property type="match status" value="1"/>
</dbReference>
<gene>
    <name evidence="7" type="ORF">Pmar_PMAR028884</name>
</gene>
<dbReference type="OrthoDB" id="10051975at2759"/>
<accession>C5L8G1</accession>
<protein>
    <recommendedName>
        <fullName evidence="6">BED-type domain-containing protein</fullName>
    </recommendedName>
</protein>
<evidence type="ECO:0000313" key="8">
    <source>
        <dbReference type="Proteomes" id="UP000007800"/>
    </source>
</evidence>
<feature type="compositionally biased region" description="Low complexity" evidence="5">
    <location>
        <begin position="16"/>
        <end position="26"/>
    </location>
</feature>
<dbReference type="RefSeq" id="XP_002775165.1">
    <property type="nucleotide sequence ID" value="XM_002775119.1"/>
</dbReference>
<evidence type="ECO:0000256" key="1">
    <source>
        <dbReference type="ARBA" id="ARBA00022723"/>
    </source>
</evidence>
<evidence type="ECO:0000256" key="2">
    <source>
        <dbReference type="ARBA" id="ARBA00022771"/>
    </source>
</evidence>
<dbReference type="AlphaFoldDB" id="C5L8G1"/>
<evidence type="ECO:0000259" key="6">
    <source>
        <dbReference type="PROSITE" id="PS50808"/>
    </source>
</evidence>
<evidence type="ECO:0000256" key="3">
    <source>
        <dbReference type="ARBA" id="ARBA00022833"/>
    </source>
</evidence>
<organism evidence="8">
    <name type="scientific">Perkinsus marinus (strain ATCC 50983 / TXsc)</name>
    <dbReference type="NCBI Taxonomy" id="423536"/>
    <lineage>
        <taxon>Eukaryota</taxon>
        <taxon>Sar</taxon>
        <taxon>Alveolata</taxon>
        <taxon>Perkinsozoa</taxon>
        <taxon>Perkinsea</taxon>
        <taxon>Perkinsida</taxon>
        <taxon>Perkinsidae</taxon>
        <taxon>Perkinsus</taxon>
    </lineage>
</organism>
<sequence>MTVPADPSADEYKPYASNTSNSASSSSKDDIDVGCAFPVSGDDPEEVLHPLVPPMNHSARSSKTPKSKTFPEKRRKSLVSTGEHTNRKIRKLSSSCFDTARQGRSIPQMGQALDLLSYALAGPKPKSKSRVWEDFSLVKRKCDDEILDDIAACNHCLVVVSHIDSNTSSMIRHQCKLDHEKSIKMTQFPGVLKPTVLPDEQKQLLVEACVKLSSAIPGIGFCTYRSDAMLEFVQMIIDITTKLGRPWCAAKSIPSDTTISRRCKEVAEDRREQIKMRIEQQLPPYQVLARPVGIHKGLPIR</sequence>
<dbReference type="InterPro" id="IPR036236">
    <property type="entry name" value="Znf_C2H2_sf"/>
</dbReference>
<dbReference type="GeneID" id="9059271"/>
<dbReference type="SUPFAM" id="SSF57667">
    <property type="entry name" value="beta-beta-alpha zinc fingers"/>
    <property type="match status" value="1"/>
</dbReference>
<name>C5L8G1_PERM5</name>
<keyword evidence="2 4" id="KW-0863">Zinc-finger</keyword>
<evidence type="ECO:0000313" key="7">
    <source>
        <dbReference type="EMBL" id="EER06981.1"/>
    </source>
</evidence>
<evidence type="ECO:0000256" key="4">
    <source>
        <dbReference type="PROSITE-ProRule" id="PRU00027"/>
    </source>
</evidence>
<dbReference type="EMBL" id="GG680159">
    <property type="protein sequence ID" value="EER06981.1"/>
    <property type="molecule type" value="Genomic_DNA"/>
</dbReference>
<feature type="region of interest" description="Disordered" evidence="5">
    <location>
        <begin position="1"/>
        <end position="84"/>
    </location>
</feature>
<evidence type="ECO:0000256" key="5">
    <source>
        <dbReference type="SAM" id="MobiDB-lite"/>
    </source>
</evidence>
<keyword evidence="3" id="KW-0862">Zinc</keyword>
<dbReference type="SMART" id="SM00614">
    <property type="entry name" value="ZnF_BED"/>
    <property type="match status" value="1"/>
</dbReference>
<dbReference type="GO" id="GO:0003677">
    <property type="term" value="F:DNA binding"/>
    <property type="evidence" value="ECO:0007669"/>
    <property type="project" value="InterPro"/>
</dbReference>
<feature type="domain" description="BED-type" evidence="6">
    <location>
        <begin position="126"/>
        <end position="186"/>
    </location>
</feature>
<proteinExistence type="predicted"/>
<keyword evidence="8" id="KW-1185">Reference proteome</keyword>
<dbReference type="GO" id="GO:0008270">
    <property type="term" value="F:zinc ion binding"/>
    <property type="evidence" value="ECO:0007669"/>
    <property type="project" value="UniProtKB-KW"/>
</dbReference>
<dbReference type="InParanoid" id="C5L8G1"/>
<dbReference type="InterPro" id="IPR003656">
    <property type="entry name" value="Znf_BED"/>
</dbReference>
<dbReference type="PROSITE" id="PS50808">
    <property type="entry name" value="ZF_BED"/>
    <property type="match status" value="1"/>
</dbReference>